<comment type="caution">
    <text evidence="4">The sequence shown here is derived from an EMBL/GenBank/DDBJ whole genome shotgun (WGS) entry which is preliminary data.</text>
</comment>
<dbReference type="InterPro" id="IPR011992">
    <property type="entry name" value="EF-hand-dom_pair"/>
</dbReference>
<evidence type="ECO:0000313" key="5">
    <source>
        <dbReference type="Proteomes" id="UP000806378"/>
    </source>
</evidence>
<feature type="domain" description="EF-hand" evidence="3">
    <location>
        <begin position="229"/>
        <end position="258"/>
    </location>
</feature>
<dbReference type="SUPFAM" id="SSF47473">
    <property type="entry name" value="EF-hand"/>
    <property type="match status" value="1"/>
</dbReference>
<keyword evidence="1" id="KW-0106">Calcium</keyword>
<dbReference type="Pfam" id="PF13202">
    <property type="entry name" value="EF-hand_5"/>
    <property type="match status" value="2"/>
</dbReference>
<dbReference type="Proteomes" id="UP000806378">
    <property type="component" value="Unassembled WGS sequence"/>
</dbReference>
<keyword evidence="5" id="KW-1185">Reference proteome</keyword>
<dbReference type="OrthoDB" id="8785703at2759"/>
<reference evidence="4" key="1">
    <citation type="submission" date="2020-05" db="EMBL/GenBank/DDBJ databases">
        <title>WGS assembly of Corymbia citriodora subspecies variegata.</title>
        <authorList>
            <person name="Barry K."/>
            <person name="Hundley H."/>
            <person name="Shu S."/>
            <person name="Jenkins J."/>
            <person name="Grimwood J."/>
            <person name="Baten A."/>
        </authorList>
    </citation>
    <scope>NUCLEOTIDE SEQUENCE</scope>
    <source>
        <strain evidence="4">CV2-018</strain>
    </source>
</reference>
<evidence type="ECO:0000256" key="1">
    <source>
        <dbReference type="ARBA" id="ARBA00022837"/>
    </source>
</evidence>
<dbReference type="Gramene" id="rna-gnl|WGS:JABURB|Cocit.L5898.1">
    <property type="protein sequence ID" value="cds-KAF7850068.1"/>
    <property type="gene ID" value="gene-BT93_L5898"/>
</dbReference>
<dbReference type="AlphaFoldDB" id="A0A8T0CQY0"/>
<evidence type="ECO:0000256" key="2">
    <source>
        <dbReference type="SAM" id="MobiDB-lite"/>
    </source>
</evidence>
<gene>
    <name evidence="4" type="ORF">BT93_L5898</name>
</gene>
<dbReference type="InterPro" id="IPR018247">
    <property type="entry name" value="EF_Hand_1_Ca_BS"/>
</dbReference>
<dbReference type="GO" id="GO:0005509">
    <property type="term" value="F:calcium ion binding"/>
    <property type="evidence" value="ECO:0007669"/>
    <property type="project" value="InterPro"/>
</dbReference>
<dbReference type="InterPro" id="IPR002048">
    <property type="entry name" value="EF_hand_dom"/>
</dbReference>
<feature type="compositionally biased region" description="Polar residues" evidence="2">
    <location>
        <begin position="33"/>
        <end position="43"/>
    </location>
</feature>
<name>A0A8T0CQY0_CORYI</name>
<organism evidence="4 5">
    <name type="scientific">Corymbia citriodora subsp. variegata</name>
    <dbReference type="NCBI Taxonomy" id="360336"/>
    <lineage>
        <taxon>Eukaryota</taxon>
        <taxon>Viridiplantae</taxon>
        <taxon>Streptophyta</taxon>
        <taxon>Embryophyta</taxon>
        <taxon>Tracheophyta</taxon>
        <taxon>Spermatophyta</taxon>
        <taxon>Magnoliopsida</taxon>
        <taxon>eudicotyledons</taxon>
        <taxon>Gunneridae</taxon>
        <taxon>Pentapetalae</taxon>
        <taxon>rosids</taxon>
        <taxon>malvids</taxon>
        <taxon>Myrtales</taxon>
        <taxon>Myrtaceae</taxon>
        <taxon>Myrtoideae</taxon>
        <taxon>Eucalypteae</taxon>
        <taxon>Corymbia</taxon>
    </lineage>
</organism>
<protein>
    <recommendedName>
        <fullName evidence="3">EF-hand domain-containing protein</fullName>
    </recommendedName>
</protein>
<feature type="region of interest" description="Disordered" evidence="2">
    <location>
        <begin position="26"/>
        <end position="46"/>
    </location>
</feature>
<dbReference type="PROSITE" id="PS50222">
    <property type="entry name" value="EF_HAND_2"/>
    <property type="match status" value="2"/>
</dbReference>
<accession>A0A8T0CQY0</accession>
<evidence type="ECO:0000313" key="4">
    <source>
        <dbReference type="EMBL" id="KAF7850068.1"/>
    </source>
</evidence>
<dbReference type="EMBL" id="MU089652">
    <property type="protein sequence ID" value="KAF7850068.1"/>
    <property type="molecule type" value="Genomic_DNA"/>
</dbReference>
<dbReference type="SMART" id="SM00054">
    <property type="entry name" value="EFh"/>
    <property type="match status" value="2"/>
</dbReference>
<sequence>MALAHIQEREREMDVEKVSVAGSAEIDTRKVPETTSAEMTSEVSPAKTDIEKVGEAALAKVANVVASAETDIEKVGEAASAKIVSVVASAEKGVEMVGDAAAKMVNVVVSAEKGIGKVGDAAAKVVSVVASAKNDIGKVSEAAAKMVGAVALTSAEMILEKVGEAGPAEIDIEKVRVAASAHYKELPEDQKQAAERFFEAMDTDKSGNISIDEFVTFLSLFGFQGDNHEWLFAKLDKDDNGTLDFHELVTFFYILSRDEYKHLVDCKPSADVPRRKLRFGLRRRGANNQVQKWNRSEVAQLYKKLQGTYKLGKWVNENSCCIL</sequence>
<dbReference type="PROSITE" id="PS00018">
    <property type="entry name" value="EF_HAND_1"/>
    <property type="match status" value="2"/>
</dbReference>
<evidence type="ECO:0000259" key="3">
    <source>
        <dbReference type="PROSITE" id="PS50222"/>
    </source>
</evidence>
<feature type="domain" description="EF-hand" evidence="3">
    <location>
        <begin position="189"/>
        <end position="224"/>
    </location>
</feature>
<dbReference type="Gene3D" id="1.10.238.10">
    <property type="entry name" value="EF-hand"/>
    <property type="match status" value="1"/>
</dbReference>
<proteinExistence type="predicted"/>